<accession>A0A9X2NF12</accession>
<protein>
    <submittedName>
        <fullName evidence="1">Uncharacterized protein</fullName>
    </submittedName>
</protein>
<proteinExistence type="predicted"/>
<dbReference type="Proteomes" id="UP001144096">
    <property type="component" value="Unassembled WGS sequence"/>
</dbReference>
<dbReference type="RefSeq" id="WP_257924078.1">
    <property type="nucleotide sequence ID" value="NZ_JAMXQV010000019.1"/>
</dbReference>
<keyword evidence="2" id="KW-1185">Reference proteome</keyword>
<dbReference type="AlphaFoldDB" id="A0A9X2NF12"/>
<name>A0A9X2NF12_9PSEU</name>
<dbReference type="EMBL" id="JAMXQV010000019">
    <property type="protein sequence ID" value="MCR6487514.1"/>
    <property type="molecule type" value="Genomic_DNA"/>
</dbReference>
<comment type="caution">
    <text evidence="1">The sequence shown here is derived from an EMBL/GenBank/DDBJ whole genome shotgun (WGS) entry which is preliminary data.</text>
</comment>
<gene>
    <name evidence="1" type="ORF">M8542_32275</name>
</gene>
<reference evidence="1" key="1">
    <citation type="submission" date="2022-06" db="EMBL/GenBank/DDBJ databases">
        <title>Amycolatopsis iheyaensis sp. nov., a new species of the genus Amycolatopsis isolated from soil in Iheya island, Japan.</title>
        <authorList>
            <person name="Ngamcharungchit C."/>
            <person name="Kanto H."/>
            <person name="Take A."/>
            <person name="Intra B."/>
            <person name="Matsumoto A."/>
            <person name="Panbangred W."/>
            <person name="Inahashi Y."/>
        </authorList>
    </citation>
    <scope>NUCLEOTIDE SEQUENCE</scope>
    <source>
        <strain evidence="1">OK19-0408</strain>
    </source>
</reference>
<evidence type="ECO:0000313" key="1">
    <source>
        <dbReference type="EMBL" id="MCR6487514.1"/>
    </source>
</evidence>
<organism evidence="1 2">
    <name type="scientific">Amycolatopsis iheyensis</name>
    <dbReference type="NCBI Taxonomy" id="2945988"/>
    <lineage>
        <taxon>Bacteria</taxon>
        <taxon>Bacillati</taxon>
        <taxon>Actinomycetota</taxon>
        <taxon>Actinomycetes</taxon>
        <taxon>Pseudonocardiales</taxon>
        <taxon>Pseudonocardiaceae</taxon>
        <taxon>Amycolatopsis</taxon>
    </lineage>
</organism>
<sequence>MAERAPRRDPHGSVERDVLVRYLDAWTATVLRSQRGGTYVECGDFAADAFRVFGEFADRLEDHHLDVVVVGRAAPRPVPAGLGVRTVDALEDVEVSGPMLAHLSGVGSWPASLARGKAHEVVLTSPEPGEHRERLRAAGLGCVVAVDLVAEDGGTHVLAFATADSRHLATFKNELWAVDEFAGIRYRDPRDPEGTLVDISLTPQLLPLRRALLTEVARRGRSTVAELQRFTLLETIYRAEDTVGALTAAVAAGEVTRDPEKGRLTSRTVVSI</sequence>
<evidence type="ECO:0000313" key="2">
    <source>
        <dbReference type="Proteomes" id="UP001144096"/>
    </source>
</evidence>